<evidence type="ECO:0000313" key="2">
    <source>
        <dbReference type="EMBL" id="GBO83998.1"/>
    </source>
</evidence>
<keyword evidence="2" id="KW-0548">Nucleotidyltransferase</keyword>
<evidence type="ECO:0000259" key="1">
    <source>
        <dbReference type="Pfam" id="PF00483"/>
    </source>
</evidence>
<keyword evidence="2" id="KW-0808">Transferase</keyword>
<dbReference type="Pfam" id="PF00483">
    <property type="entry name" value="NTP_transferase"/>
    <property type="match status" value="1"/>
</dbReference>
<reference evidence="2 3" key="1">
    <citation type="journal article" date="2019" name="J. Gen. Appl. Microbiol.">
        <title>Aerobic degradation of cis-dichloroethene by the marine bacterium Marinobacter salsuginis strain 5N-3.</title>
        <authorList>
            <person name="Inoue Y."/>
            <person name="Fukunaga Y."/>
            <person name="Katsumata H."/>
            <person name="Ohji S."/>
            <person name="Hosoyama A."/>
            <person name="Mori K."/>
            <person name="Ando K."/>
        </authorList>
    </citation>
    <scope>NUCLEOTIDE SEQUENCE [LARGE SCALE GENOMIC DNA]</scope>
    <source>
        <strain evidence="2 3">5N-3</strain>
    </source>
</reference>
<dbReference type="EMBL" id="BGZH01000001">
    <property type="protein sequence ID" value="GBO83998.1"/>
    <property type="molecule type" value="Genomic_DNA"/>
</dbReference>
<dbReference type="RefSeq" id="WP_153633977.1">
    <property type="nucleotide sequence ID" value="NZ_BGZH01000001.1"/>
</dbReference>
<accession>A0A5M3PMD9</accession>
<name>A0A5M3PMD9_9GAMM</name>
<gene>
    <name evidence="2" type="ORF">MS5N3_14490</name>
</gene>
<sequence length="232" mass="25518">MKAMILAAGKGERMRPLTLATPKPLLKAAGKPLISYHLDHLRRAGFREVVINHAWLGDQIEETLGNGDQFGLSIQYSREGEPLETAGGIVRALPLLADDESDWFLVINGDIWSDFDLAQLIPPADADALLVVTHNPPHHPEGDFHLTDQGLLMDNGPDKVTFTGISLLRRCLFKGLTDRAGKLGPLLRNAMSDGRVRGLYHPGRWVDVGTPERLQALDSQLGRTESESHGRQ</sequence>
<dbReference type="AlphaFoldDB" id="A0A5M3PMD9"/>
<protein>
    <submittedName>
        <fullName evidence="2">Mannose-1-phosphate guanylyltransferase</fullName>
    </submittedName>
</protein>
<dbReference type="PANTHER" id="PTHR22572">
    <property type="entry name" value="SUGAR-1-PHOSPHATE GUANYL TRANSFERASE"/>
    <property type="match status" value="1"/>
</dbReference>
<dbReference type="SUPFAM" id="SSF53448">
    <property type="entry name" value="Nucleotide-diphospho-sugar transferases"/>
    <property type="match status" value="1"/>
</dbReference>
<evidence type="ECO:0000313" key="3">
    <source>
        <dbReference type="Proteomes" id="UP000340077"/>
    </source>
</evidence>
<dbReference type="InterPro" id="IPR029044">
    <property type="entry name" value="Nucleotide-diphossugar_trans"/>
</dbReference>
<dbReference type="InterPro" id="IPR050486">
    <property type="entry name" value="Mannose-1P_guanyltransferase"/>
</dbReference>
<dbReference type="GO" id="GO:0016779">
    <property type="term" value="F:nucleotidyltransferase activity"/>
    <property type="evidence" value="ECO:0007669"/>
    <property type="project" value="UniProtKB-KW"/>
</dbReference>
<comment type="caution">
    <text evidence="2">The sequence shown here is derived from an EMBL/GenBank/DDBJ whole genome shotgun (WGS) entry which is preliminary data.</text>
</comment>
<organism evidence="2 3">
    <name type="scientific">Marinobacter salsuginis</name>
    <dbReference type="NCBI Taxonomy" id="418719"/>
    <lineage>
        <taxon>Bacteria</taxon>
        <taxon>Pseudomonadati</taxon>
        <taxon>Pseudomonadota</taxon>
        <taxon>Gammaproteobacteria</taxon>
        <taxon>Pseudomonadales</taxon>
        <taxon>Marinobacteraceae</taxon>
        <taxon>Marinobacter</taxon>
    </lineage>
</organism>
<dbReference type="CDD" id="cd06422">
    <property type="entry name" value="NTP_transferase_like_1"/>
    <property type="match status" value="1"/>
</dbReference>
<dbReference type="NCBIfam" id="NF045761">
    <property type="entry name" value="NAMPUrTaseMurU"/>
    <property type="match status" value="1"/>
</dbReference>
<dbReference type="Proteomes" id="UP000340077">
    <property type="component" value="Unassembled WGS sequence"/>
</dbReference>
<dbReference type="Gene3D" id="3.90.550.10">
    <property type="entry name" value="Spore Coat Polysaccharide Biosynthesis Protein SpsA, Chain A"/>
    <property type="match status" value="1"/>
</dbReference>
<keyword evidence="3" id="KW-1185">Reference proteome</keyword>
<dbReference type="InterPro" id="IPR054790">
    <property type="entry name" value="MurU"/>
</dbReference>
<proteinExistence type="predicted"/>
<feature type="domain" description="Nucleotidyl transferase" evidence="1">
    <location>
        <begin position="2"/>
        <end position="141"/>
    </location>
</feature>
<dbReference type="InterPro" id="IPR005835">
    <property type="entry name" value="NTP_transferase_dom"/>
</dbReference>